<organism evidence="2 3">
    <name type="scientific">Coccomyxa subellipsoidea</name>
    <dbReference type="NCBI Taxonomy" id="248742"/>
    <lineage>
        <taxon>Eukaryota</taxon>
        <taxon>Viridiplantae</taxon>
        <taxon>Chlorophyta</taxon>
        <taxon>core chlorophytes</taxon>
        <taxon>Trebouxiophyceae</taxon>
        <taxon>Trebouxiophyceae incertae sedis</taxon>
        <taxon>Coccomyxaceae</taxon>
        <taxon>Coccomyxa</taxon>
    </lineage>
</organism>
<gene>
    <name evidence="2" type="ORF">WJX75_007605</name>
</gene>
<dbReference type="Pfam" id="PF00300">
    <property type="entry name" value="His_Phos_1"/>
    <property type="match status" value="1"/>
</dbReference>
<accession>A0ABR2YE43</accession>
<sequence>MPLTTTRIASHSLASTSQRASRSVHTSLRAIPSQDNGKRPYPAGIDNALSSQSWEVREAAVMGIPQEIAEPVFHPVQLQAQLKQMLSLIRSQQRQILEHQEALAEMHSLITTQPATDGRQSGAAARGLRPFDAQLAAARDRRSIGLYDARFHSTSWGATPKDHRVLPKRIILVRHAESEGNTDHFAYSHIPDPQICLTARGHEQAIEAGRKIRNIIEADGQPYKLYFYMSPYRRSSQTTENIASCFDEAQIAGFQEEVQLREQDFGNFQDAEGKEREKAERLRFGRFFYRFPNGESGADVYDRMTIFEDHMIRDINAGRFSKNTSLVLVTHGLAARIFLMRWFHWSVAELLMVFNPPNAEPIVLERIPKESGSRASWIHTKALYRLRPESKDIIKGCSDEMCSTAAFLSGVKVTDWVDED</sequence>
<dbReference type="InterPro" id="IPR013078">
    <property type="entry name" value="His_Pase_superF_clade-1"/>
</dbReference>
<proteinExistence type="predicted"/>
<dbReference type="EMBL" id="JALJOT010000014">
    <property type="protein sequence ID" value="KAK9903508.1"/>
    <property type="molecule type" value="Genomic_DNA"/>
</dbReference>
<reference evidence="2 3" key="1">
    <citation type="journal article" date="2024" name="Nat. Commun.">
        <title>Phylogenomics reveals the evolutionary origins of lichenization in chlorophyte algae.</title>
        <authorList>
            <person name="Puginier C."/>
            <person name="Libourel C."/>
            <person name="Otte J."/>
            <person name="Skaloud P."/>
            <person name="Haon M."/>
            <person name="Grisel S."/>
            <person name="Petersen M."/>
            <person name="Berrin J.G."/>
            <person name="Delaux P.M."/>
            <person name="Dal Grande F."/>
            <person name="Keller J."/>
        </authorList>
    </citation>
    <scope>NUCLEOTIDE SEQUENCE [LARGE SCALE GENOMIC DNA]</scope>
    <source>
        <strain evidence="2 3">SAG 216-7</strain>
    </source>
</reference>
<evidence type="ECO:0000313" key="2">
    <source>
        <dbReference type="EMBL" id="KAK9903508.1"/>
    </source>
</evidence>
<name>A0ABR2YE43_9CHLO</name>
<dbReference type="SUPFAM" id="SSF53254">
    <property type="entry name" value="Phosphoglycerate mutase-like"/>
    <property type="match status" value="1"/>
</dbReference>
<comment type="caution">
    <text evidence="2">The sequence shown here is derived from an EMBL/GenBank/DDBJ whole genome shotgun (WGS) entry which is preliminary data.</text>
</comment>
<dbReference type="SMART" id="SM00855">
    <property type="entry name" value="PGAM"/>
    <property type="match status" value="1"/>
</dbReference>
<feature type="compositionally biased region" description="Polar residues" evidence="1">
    <location>
        <begin position="1"/>
        <end position="26"/>
    </location>
</feature>
<feature type="region of interest" description="Disordered" evidence="1">
    <location>
        <begin position="1"/>
        <end position="46"/>
    </location>
</feature>
<dbReference type="InterPro" id="IPR052765">
    <property type="entry name" value="PGM-Related"/>
</dbReference>
<dbReference type="CDD" id="cd07067">
    <property type="entry name" value="HP_PGM_like"/>
    <property type="match status" value="1"/>
</dbReference>
<dbReference type="PANTHER" id="PTHR46192">
    <property type="entry name" value="BROAD-RANGE ACID PHOSPHATASE DET1"/>
    <property type="match status" value="1"/>
</dbReference>
<evidence type="ECO:0000313" key="3">
    <source>
        <dbReference type="Proteomes" id="UP001491310"/>
    </source>
</evidence>
<evidence type="ECO:0000256" key="1">
    <source>
        <dbReference type="SAM" id="MobiDB-lite"/>
    </source>
</evidence>
<dbReference type="Proteomes" id="UP001491310">
    <property type="component" value="Unassembled WGS sequence"/>
</dbReference>
<dbReference type="Gene3D" id="3.40.50.1240">
    <property type="entry name" value="Phosphoglycerate mutase-like"/>
    <property type="match status" value="1"/>
</dbReference>
<protein>
    <recommendedName>
        <fullName evidence="4">Phosphoglycerate mutase-like protein</fullName>
    </recommendedName>
</protein>
<dbReference type="InterPro" id="IPR029033">
    <property type="entry name" value="His_PPase_superfam"/>
</dbReference>
<keyword evidence="3" id="KW-1185">Reference proteome</keyword>
<evidence type="ECO:0008006" key="4">
    <source>
        <dbReference type="Google" id="ProtNLM"/>
    </source>
</evidence>